<dbReference type="PANTHER" id="PTHR45947">
    <property type="entry name" value="SULFOQUINOVOSYL TRANSFERASE SQD2"/>
    <property type="match status" value="1"/>
</dbReference>
<feature type="domain" description="Glycosyl transferase family 1" evidence="1">
    <location>
        <begin position="194"/>
        <end position="358"/>
    </location>
</feature>
<dbReference type="PANTHER" id="PTHR45947:SF3">
    <property type="entry name" value="SULFOQUINOVOSYL TRANSFERASE SQD2"/>
    <property type="match status" value="1"/>
</dbReference>
<protein>
    <submittedName>
        <fullName evidence="3">Alpha-monoglucosyldiacylglycerol synthase</fullName>
        <ecNumber evidence="3">2.4.1.-</ecNumber>
    </submittedName>
</protein>
<dbReference type="InterPro" id="IPR001296">
    <property type="entry name" value="Glyco_trans_1"/>
</dbReference>
<dbReference type="Pfam" id="PF13439">
    <property type="entry name" value="Glyco_transf_4"/>
    <property type="match status" value="1"/>
</dbReference>
<dbReference type="Gene3D" id="3.40.50.2000">
    <property type="entry name" value="Glycogen Phosphorylase B"/>
    <property type="match status" value="2"/>
</dbReference>
<dbReference type="EMBL" id="CACRTG010000018">
    <property type="protein sequence ID" value="VYT16030.1"/>
    <property type="molecule type" value="Genomic_DNA"/>
</dbReference>
<dbReference type="AlphaFoldDB" id="A0A6N2UED0"/>
<dbReference type="InterPro" id="IPR050194">
    <property type="entry name" value="Glycosyltransferase_grp1"/>
</dbReference>
<sequence length="416" mass="47434">MKVLITSDLFDSTINGVVTSVKNLEKELTKQGHEVRILTVSDQYASYQKDNVYYMKSVPAKIYPDIRIPVSKCADYIEELIRWKPDVVHSQCEFFSFGYAKKIVKATGAVFIHTYHTLYEQYTEYVPIGKTLSRAALGKWIKLRLRNVDTIIAPTKKVEYALLEYGMENNIQIIPSGIQIDRFFKKEEAEITKRLKEKYQIPEDKTVLLSLGRLGFEKRIDELLRGMKALLSKRQDVVLLIVGGGPARGSLEQLAKELGIERSVRFAGMVNPNEVADYYKLGDIFTCASTSETQGLTYIEAMASGLPLVCRKDPCLYGVLEEGGNGYSYESIQQFVSGVQRLLEEKEIFENARQHSRKIAEEYGTKRFGKRVESCYEKVLLERECEKNESVVICEESTGRLKKWSGESHGYARRIS</sequence>
<proteinExistence type="predicted"/>
<dbReference type="InterPro" id="IPR028098">
    <property type="entry name" value="Glyco_trans_4-like_N"/>
</dbReference>
<reference evidence="3" key="1">
    <citation type="submission" date="2019-11" db="EMBL/GenBank/DDBJ databases">
        <authorList>
            <person name="Feng L."/>
        </authorList>
    </citation>
    <scope>NUCLEOTIDE SEQUENCE</scope>
    <source>
        <strain evidence="3">CnexileLFYP112</strain>
    </source>
</reference>
<dbReference type="SUPFAM" id="SSF53756">
    <property type="entry name" value="UDP-Glycosyltransferase/glycogen phosphorylase"/>
    <property type="match status" value="1"/>
</dbReference>
<keyword evidence="3" id="KW-0808">Transferase</keyword>
<dbReference type="GO" id="GO:0016758">
    <property type="term" value="F:hexosyltransferase activity"/>
    <property type="evidence" value="ECO:0007669"/>
    <property type="project" value="TreeGrafter"/>
</dbReference>
<evidence type="ECO:0000259" key="1">
    <source>
        <dbReference type="Pfam" id="PF00534"/>
    </source>
</evidence>
<evidence type="ECO:0000259" key="2">
    <source>
        <dbReference type="Pfam" id="PF13439"/>
    </source>
</evidence>
<dbReference type="CDD" id="cd03817">
    <property type="entry name" value="GT4_UGDG-like"/>
    <property type="match status" value="1"/>
</dbReference>
<accession>A0A6N2UED0</accession>
<keyword evidence="3" id="KW-0328">Glycosyltransferase</keyword>
<dbReference type="EC" id="2.4.1.-" evidence="3"/>
<organism evidence="3">
    <name type="scientific">[Clostridium] nexile</name>
    <dbReference type="NCBI Taxonomy" id="29361"/>
    <lineage>
        <taxon>Bacteria</taxon>
        <taxon>Bacillati</taxon>
        <taxon>Bacillota</taxon>
        <taxon>Clostridia</taxon>
        <taxon>Lachnospirales</taxon>
        <taxon>Lachnospiraceae</taxon>
        <taxon>Tyzzerella</taxon>
    </lineage>
</organism>
<evidence type="ECO:0000313" key="3">
    <source>
        <dbReference type="EMBL" id="VYT16030.1"/>
    </source>
</evidence>
<gene>
    <name evidence="3" type="primary">mgs</name>
    <name evidence="3" type="ORF">CNLFYP112_02044</name>
</gene>
<feature type="domain" description="Glycosyltransferase subfamily 4-like N-terminal" evidence="2">
    <location>
        <begin position="14"/>
        <end position="182"/>
    </location>
</feature>
<name>A0A6N2UED0_9FIRM</name>
<dbReference type="Pfam" id="PF00534">
    <property type="entry name" value="Glycos_transf_1"/>
    <property type="match status" value="1"/>
</dbReference>